<feature type="region of interest" description="Disordered" evidence="2">
    <location>
        <begin position="539"/>
        <end position="562"/>
    </location>
</feature>
<feature type="region of interest" description="Disordered" evidence="2">
    <location>
        <begin position="193"/>
        <end position="212"/>
    </location>
</feature>
<organism evidence="4 5">
    <name type="scientific">Didymella exigua CBS 183.55</name>
    <dbReference type="NCBI Taxonomy" id="1150837"/>
    <lineage>
        <taxon>Eukaryota</taxon>
        <taxon>Fungi</taxon>
        <taxon>Dikarya</taxon>
        <taxon>Ascomycota</taxon>
        <taxon>Pezizomycotina</taxon>
        <taxon>Dothideomycetes</taxon>
        <taxon>Pleosporomycetidae</taxon>
        <taxon>Pleosporales</taxon>
        <taxon>Pleosporineae</taxon>
        <taxon>Didymellaceae</taxon>
        <taxon>Didymella</taxon>
    </lineage>
</organism>
<evidence type="ECO:0000313" key="4">
    <source>
        <dbReference type="EMBL" id="KAF1930851.1"/>
    </source>
</evidence>
<dbReference type="Proteomes" id="UP000800082">
    <property type="component" value="Unassembled WGS sequence"/>
</dbReference>
<keyword evidence="1" id="KW-0863">Zinc-finger</keyword>
<keyword evidence="1" id="KW-0479">Metal-binding</keyword>
<name>A0A6A5RQY0_9PLEO</name>
<proteinExistence type="predicted"/>
<dbReference type="InterPro" id="IPR013087">
    <property type="entry name" value="Znf_C2H2_type"/>
</dbReference>
<gene>
    <name evidence="4" type="ORF">M421DRAFT_90651</name>
</gene>
<dbReference type="AlphaFoldDB" id="A0A6A5RQY0"/>
<dbReference type="GO" id="GO:0008270">
    <property type="term" value="F:zinc ion binding"/>
    <property type="evidence" value="ECO:0007669"/>
    <property type="project" value="UniProtKB-KW"/>
</dbReference>
<dbReference type="PROSITE" id="PS50157">
    <property type="entry name" value="ZINC_FINGER_C2H2_2"/>
    <property type="match status" value="1"/>
</dbReference>
<dbReference type="OrthoDB" id="3800855at2759"/>
<protein>
    <recommendedName>
        <fullName evidence="3">C2H2-type domain-containing protein</fullName>
    </recommendedName>
</protein>
<dbReference type="GeneID" id="54355546"/>
<dbReference type="PROSITE" id="PS00028">
    <property type="entry name" value="ZINC_FINGER_C2H2_1"/>
    <property type="match status" value="1"/>
</dbReference>
<sequence length="562" mass="61197">MTRYIKQMEKEGLQLELLEDGTRIYLRLRRKERAMSPKVQGRCRSRLGMQLFHPCPGGSKHSQPATGVMLLFQARIAMRRACCGFAGSTMNVSTGVHERVNFNQVPASCAGARRANLNARHQSVSRSGARGCAADSAKVHGIYAVGPVALGLDIGKMYCPSTQPLDPARFLEASAQAQAHPGSMSEYLVDTADDGEQCSDDSSNPQDQPWMTASILDDTPSPASNAHESIGAFRQLWGQDQTSLLTEIQQNNNLQYHVAHSSNSTAEDRRPPECIDPSALTMPDPHYGSSPGFVGYDDRYPRALAEDWNEGGSTICFGAPGNPSDDDAAKACARTALEYPSAIPVPFDNQDENYGGPDSNFIPGVLGRQIGHREALGVDTARLMTRLCVRNDDGGHAPLPPNVGYDNVAVDSSQETVLPPQCFGNVQTQQSLVEYQQLPGVILNDFQYVVWEGTPVDVDLNVTGSMSTRKSSGWPHPEVVSQHSGDAPSPPSTAANTDGLDCPRHLRLKHGETIVQYPCEDDYCTRRFNRKDARLKHYRKAHPHLSPGPPVLRGSPSLPESD</sequence>
<reference evidence="4" key="1">
    <citation type="journal article" date="2020" name="Stud. Mycol.">
        <title>101 Dothideomycetes genomes: a test case for predicting lifestyles and emergence of pathogens.</title>
        <authorList>
            <person name="Haridas S."/>
            <person name="Albert R."/>
            <person name="Binder M."/>
            <person name="Bloem J."/>
            <person name="Labutti K."/>
            <person name="Salamov A."/>
            <person name="Andreopoulos B."/>
            <person name="Baker S."/>
            <person name="Barry K."/>
            <person name="Bills G."/>
            <person name="Bluhm B."/>
            <person name="Cannon C."/>
            <person name="Castanera R."/>
            <person name="Culley D."/>
            <person name="Daum C."/>
            <person name="Ezra D."/>
            <person name="Gonzalez J."/>
            <person name="Henrissat B."/>
            <person name="Kuo A."/>
            <person name="Liang C."/>
            <person name="Lipzen A."/>
            <person name="Lutzoni F."/>
            <person name="Magnuson J."/>
            <person name="Mondo S."/>
            <person name="Nolan M."/>
            <person name="Ohm R."/>
            <person name="Pangilinan J."/>
            <person name="Park H.-J."/>
            <person name="Ramirez L."/>
            <person name="Alfaro M."/>
            <person name="Sun H."/>
            <person name="Tritt A."/>
            <person name="Yoshinaga Y."/>
            <person name="Zwiers L.-H."/>
            <person name="Turgeon B."/>
            <person name="Goodwin S."/>
            <person name="Spatafora J."/>
            <person name="Crous P."/>
            <person name="Grigoriev I."/>
        </authorList>
    </citation>
    <scope>NUCLEOTIDE SEQUENCE</scope>
    <source>
        <strain evidence="4">CBS 183.55</strain>
    </source>
</reference>
<feature type="region of interest" description="Disordered" evidence="2">
    <location>
        <begin position="466"/>
        <end position="500"/>
    </location>
</feature>
<keyword evidence="1" id="KW-0862">Zinc</keyword>
<feature type="compositionally biased region" description="Polar residues" evidence="2">
    <location>
        <begin position="200"/>
        <end position="211"/>
    </location>
</feature>
<keyword evidence="5" id="KW-1185">Reference proteome</keyword>
<accession>A0A6A5RQY0</accession>
<dbReference type="EMBL" id="ML978962">
    <property type="protein sequence ID" value="KAF1930851.1"/>
    <property type="molecule type" value="Genomic_DNA"/>
</dbReference>
<evidence type="ECO:0000256" key="1">
    <source>
        <dbReference type="PROSITE-ProRule" id="PRU00042"/>
    </source>
</evidence>
<evidence type="ECO:0000256" key="2">
    <source>
        <dbReference type="SAM" id="MobiDB-lite"/>
    </source>
</evidence>
<feature type="domain" description="C2H2-type" evidence="3">
    <location>
        <begin position="517"/>
        <end position="547"/>
    </location>
</feature>
<dbReference type="RefSeq" id="XP_033451099.1">
    <property type="nucleotide sequence ID" value="XM_033597879.1"/>
</dbReference>
<evidence type="ECO:0000313" key="5">
    <source>
        <dbReference type="Proteomes" id="UP000800082"/>
    </source>
</evidence>
<evidence type="ECO:0000259" key="3">
    <source>
        <dbReference type="PROSITE" id="PS50157"/>
    </source>
</evidence>